<organism evidence="2">
    <name type="scientific">Niallia circulans</name>
    <name type="common">Bacillus circulans</name>
    <dbReference type="NCBI Taxonomy" id="1397"/>
    <lineage>
        <taxon>Bacteria</taxon>
        <taxon>Bacillati</taxon>
        <taxon>Bacillota</taxon>
        <taxon>Bacilli</taxon>
        <taxon>Bacillales</taxon>
        <taxon>Bacillaceae</taxon>
        <taxon>Niallia</taxon>
    </lineage>
</organism>
<dbReference type="AlphaFoldDB" id="A0A941GAV4"/>
<protein>
    <submittedName>
        <fullName evidence="2">Uncharacterized protein</fullName>
    </submittedName>
</protein>
<evidence type="ECO:0000313" key="2">
    <source>
        <dbReference type="EMBL" id="MBR8669204.1"/>
    </source>
</evidence>
<gene>
    <name evidence="2" type="ORF">KD144_06575</name>
</gene>
<dbReference type="EMBL" id="JAGTPX010000005">
    <property type="protein sequence ID" value="MBR8669204.1"/>
    <property type="molecule type" value="Genomic_DNA"/>
</dbReference>
<comment type="caution">
    <text evidence="2">The sequence shown here is derived from an EMBL/GenBank/DDBJ whole genome shotgun (WGS) entry which is preliminary data.</text>
</comment>
<reference evidence="2" key="1">
    <citation type="submission" date="2021-04" db="EMBL/GenBank/DDBJ databases">
        <title>Genomic analysis of electroactive and textile dye degrading Bacillus circulans strain: DC10 isolated from constructed wetland-microbial fuel cells treating textile dye wastewaters.</title>
        <authorList>
            <person name="Patel D.U."/>
            <person name="Desai C.R."/>
        </authorList>
    </citation>
    <scope>NUCLEOTIDE SEQUENCE</scope>
    <source>
        <strain evidence="2">DC10</strain>
    </source>
</reference>
<proteinExistence type="predicted"/>
<evidence type="ECO:0000256" key="1">
    <source>
        <dbReference type="SAM" id="MobiDB-lite"/>
    </source>
</evidence>
<sequence>MKSAKVGIYQPKRRGNQPNGEYISQREEEISQRTNISAKVKKKSVNPKNHPTTRKTQKRLPN</sequence>
<name>A0A941GAV4_NIACI</name>
<feature type="compositionally biased region" description="Basic residues" evidence="1">
    <location>
        <begin position="39"/>
        <end position="62"/>
    </location>
</feature>
<feature type="region of interest" description="Disordered" evidence="1">
    <location>
        <begin position="1"/>
        <end position="62"/>
    </location>
</feature>
<accession>A0A941GAV4</accession>